<gene>
    <name evidence="2" type="ORF">BIT28_10860</name>
</gene>
<dbReference type="GO" id="GO:0009401">
    <property type="term" value="P:phosphoenolpyruvate-dependent sugar phosphotransferase system"/>
    <property type="evidence" value="ECO:0007669"/>
    <property type="project" value="InterPro"/>
</dbReference>
<evidence type="ECO:0000256" key="1">
    <source>
        <dbReference type="ARBA" id="ARBA00022679"/>
    </source>
</evidence>
<keyword evidence="1" id="KW-0808">Transferase</keyword>
<proteinExistence type="predicted"/>
<sequence length="81" mass="9058">MSIVCGGGLTSSMIAQRMQKFIDESELPYYVMYSGIPALEDTDFLNLYADKIEGKVFGTMDYKKVVSDALTCIRSREVSET</sequence>
<dbReference type="EMBL" id="MJIL01000099">
    <property type="protein sequence ID" value="OLQ70032.1"/>
    <property type="molecule type" value="Genomic_DNA"/>
</dbReference>
<evidence type="ECO:0000313" key="2">
    <source>
        <dbReference type="EMBL" id="OLQ70032.1"/>
    </source>
</evidence>
<dbReference type="InterPro" id="IPR036095">
    <property type="entry name" value="PTS_EIIB-like_sf"/>
</dbReference>
<reference evidence="2 3" key="1">
    <citation type="submission" date="2016-09" db="EMBL/GenBank/DDBJ databases">
        <title>Photobacterium proteolyticum sp. nov. a protease producing bacterium isolated from ocean sediments of Laizhou Bay.</title>
        <authorList>
            <person name="Li Y."/>
        </authorList>
    </citation>
    <scope>NUCLEOTIDE SEQUENCE [LARGE SCALE GENOMIC DNA]</scope>
    <source>
        <strain evidence="2 3">13-12</strain>
    </source>
</reference>
<name>A0A1Q9G6W7_9GAMM</name>
<dbReference type="Gene3D" id="3.40.50.2300">
    <property type="match status" value="1"/>
</dbReference>
<dbReference type="AlphaFoldDB" id="A0A1Q9G6W7"/>
<protein>
    <recommendedName>
        <fullName evidence="4">Phosphotransferase system EIIB component type 2/3 domain-containing protein</fullName>
    </recommendedName>
</protein>
<dbReference type="STRING" id="1903952.BIT28_10860"/>
<accession>A0A1Q9G6W7</accession>
<dbReference type="GO" id="GO:0008982">
    <property type="term" value="F:protein-N(PI)-phosphohistidine-sugar phosphotransferase activity"/>
    <property type="evidence" value="ECO:0007669"/>
    <property type="project" value="InterPro"/>
</dbReference>
<dbReference type="Proteomes" id="UP000186905">
    <property type="component" value="Unassembled WGS sequence"/>
</dbReference>
<keyword evidence="3" id="KW-1185">Reference proteome</keyword>
<evidence type="ECO:0008006" key="4">
    <source>
        <dbReference type="Google" id="ProtNLM"/>
    </source>
</evidence>
<dbReference type="SUPFAM" id="SSF52794">
    <property type="entry name" value="PTS system IIB component-like"/>
    <property type="match status" value="1"/>
</dbReference>
<comment type="caution">
    <text evidence="2">The sequence shown here is derived from an EMBL/GenBank/DDBJ whole genome shotgun (WGS) entry which is preliminary data.</text>
</comment>
<organism evidence="2 3">
    <name type="scientific">Photobacterium proteolyticum</name>
    <dbReference type="NCBI Taxonomy" id="1903952"/>
    <lineage>
        <taxon>Bacteria</taxon>
        <taxon>Pseudomonadati</taxon>
        <taxon>Pseudomonadota</taxon>
        <taxon>Gammaproteobacteria</taxon>
        <taxon>Vibrionales</taxon>
        <taxon>Vibrionaceae</taxon>
        <taxon>Photobacterium</taxon>
    </lineage>
</organism>
<evidence type="ECO:0000313" key="3">
    <source>
        <dbReference type="Proteomes" id="UP000186905"/>
    </source>
</evidence>